<dbReference type="Proteomes" id="UP000321353">
    <property type="component" value="Chromosome"/>
</dbReference>
<sequence length="266" mass="28731">MSKHGMVQIEPAHFSNVIGAVQRTASLTGGAVRGLPGGVVIGGLPGVASFASSISDAQKEFQLGRVHSALERVRQLETSFNGITGRWNSNAMSVISSAKQGRQAVPLAKLNEVKNAQTRMQQLIRPAEKAFRDLVTALEHEVAMEGRREEDADDVSGGDAPEIELPGDVAEIYCGGARIELQQGDDGKTRLVPALKKQSRYFIAGLDPPRAVRLKSLDKKAIVAIDVRRGEELVIPAPELAKLIRIGVWTLLPKSDDEPETSQRQT</sequence>
<proteinExistence type="predicted"/>
<organism evidence="1 2">
    <name type="scientific">Stieleria maiorica</name>
    <dbReference type="NCBI Taxonomy" id="2795974"/>
    <lineage>
        <taxon>Bacteria</taxon>
        <taxon>Pseudomonadati</taxon>
        <taxon>Planctomycetota</taxon>
        <taxon>Planctomycetia</taxon>
        <taxon>Pirellulales</taxon>
        <taxon>Pirellulaceae</taxon>
        <taxon>Stieleria</taxon>
    </lineage>
</organism>
<keyword evidence="2" id="KW-1185">Reference proteome</keyword>
<dbReference type="AlphaFoldDB" id="A0A5B9MNE7"/>
<gene>
    <name evidence="1" type="ORF">Mal15_69930</name>
</gene>
<dbReference type="EMBL" id="CP036264">
    <property type="protein sequence ID" value="QEG02872.1"/>
    <property type="molecule type" value="Genomic_DNA"/>
</dbReference>
<evidence type="ECO:0000313" key="1">
    <source>
        <dbReference type="EMBL" id="QEG02872.1"/>
    </source>
</evidence>
<dbReference type="KEGG" id="smam:Mal15_69930"/>
<name>A0A5B9MNE7_9BACT</name>
<protein>
    <submittedName>
        <fullName evidence="1">Uncharacterized protein</fullName>
    </submittedName>
</protein>
<evidence type="ECO:0000313" key="2">
    <source>
        <dbReference type="Proteomes" id="UP000321353"/>
    </source>
</evidence>
<accession>A0A5B9MNE7</accession>
<dbReference type="RefSeq" id="WP_147871749.1">
    <property type="nucleotide sequence ID" value="NZ_CP036264.1"/>
</dbReference>
<reference evidence="1 2" key="1">
    <citation type="submission" date="2019-02" db="EMBL/GenBank/DDBJ databases">
        <title>Planctomycetal bacteria perform biofilm scaping via a novel small molecule.</title>
        <authorList>
            <person name="Jeske O."/>
            <person name="Boedeker C."/>
            <person name="Wiegand S."/>
            <person name="Breitling P."/>
            <person name="Kallscheuer N."/>
            <person name="Jogler M."/>
            <person name="Rohde M."/>
            <person name="Petersen J."/>
            <person name="Medema M.H."/>
            <person name="Surup F."/>
            <person name="Jogler C."/>
        </authorList>
    </citation>
    <scope>NUCLEOTIDE SEQUENCE [LARGE SCALE GENOMIC DNA]</scope>
    <source>
        <strain evidence="1 2">Mal15</strain>
    </source>
</reference>